<reference evidence="7" key="1">
    <citation type="submission" date="2020-10" db="EMBL/GenBank/DDBJ databases">
        <authorList>
            <person name="Gilroy R."/>
        </authorList>
    </citation>
    <scope>NUCLEOTIDE SEQUENCE</scope>
    <source>
        <strain evidence="7">23406</strain>
    </source>
</reference>
<dbReference type="InterPro" id="IPR002501">
    <property type="entry name" value="PsdUridine_synth_N"/>
</dbReference>
<comment type="similarity">
    <text evidence="2 5">Belongs to the pseudouridine synthase TruB family. Type 1 subfamily.</text>
</comment>
<dbReference type="NCBIfam" id="TIGR00431">
    <property type="entry name" value="TruB"/>
    <property type="match status" value="1"/>
</dbReference>
<dbReference type="HAMAP" id="MF_01080">
    <property type="entry name" value="TruB_bact"/>
    <property type="match status" value="1"/>
</dbReference>
<dbReference type="Proteomes" id="UP000886891">
    <property type="component" value="Unassembled WGS sequence"/>
</dbReference>
<dbReference type="EMBL" id="DVOH01000022">
    <property type="protein sequence ID" value="HIV00070.1"/>
    <property type="molecule type" value="Genomic_DNA"/>
</dbReference>
<proteinExistence type="inferred from homology"/>
<accession>A0A9D1SX96</accession>
<gene>
    <name evidence="5 7" type="primary">truB</name>
    <name evidence="7" type="ORF">IAB14_03015</name>
</gene>
<organism evidence="7 8">
    <name type="scientific">Candidatus Stercoripulliclostridium merdipullorum</name>
    <dbReference type="NCBI Taxonomy" id="2840952"/>
    <lineage>
        <taxon>Bacteria</taxon>
        <taxon>Bacillati</taxon>
        <taxon>Bacillota</taxon>
        <taxon>Clostridia</taxon>
        <taxon>Eubacteriales</taxon>
        <taxon>Candidatus Stercoripulliclostridium</taxon>
    </lineage>
</organism>
<evidence type="ECO:0000313" key="7">
    <source>
        <dbReference type="EMBL" id="HIV00070.1"/>
    </source>
</evidence>
<comment type="caution">
    <text evidence="7">The sequence shown here is derived from an EMBL/GenBank/DDBJ whole genome shotgun (WGS) entry which is preliminary data.</text>
</comment>
<protein>
    <recommendedName>
        <fullName evidence="5">tRNA pseudouridine synthase B</fullName>
        <ecNumber evidence="5">5.4.99.25</ecNumber>
    </recommendedName>
    <alternativeName>
        <fullName evidence="5">tRNA pseudouridine(55) synthase</fullName>
        <shortName evidence="5">Psi55 synthase</shortName>
    </alternativeName>
    <alternativeName>
        <fullName evidence="5">tRNA pseudouridylate synthase</fullName>
    </alternativeName>
    <alternativeName>
        <fullName evidence="5">tRNA-uridine isomerase</fullName>
    </alternativeName>
</protein>
<sequence length="288" mass="31276">MNGFFNINKEKGMTSSAVVGVVKGILRSRGIVTKVGHLGTLDPEGEGVLPIALGRATRLFDYFLDKTKVYRTIFSFGRTTDTLDATGVTTAVCEKIPTEAELLAAIPGLCGEVDQLPPAYSAKVVGGVRAYKLARQGEEPDLKPKRVRIEQIRLLERLDARTFRFEVTCGGGTYIRSIARDLGNAVGSLGIMDAIYRTQSGCFRIENACRLDDLRRSEDLAAQIIPIEAALTDFPVLTVSPKEEVFVRNGVAIASKFSDGLYLLKMDGAVFGIAEVSGGRLTVRTRLI</sequence>
<dbReference type="SUPFAM" id="SSF55120">
    <property type="entry name" value="Pseudouridine synthase"/>
    <property type="match status" value="1"/>
</dbReference>
<dbReference type="GO" id="GO:1990481">
    <property type="term" value="P:mRNA pseudouridine synthesis"/>
    <property type="evidence" value="ECO:0007669"/>
    <property type="project" value="TreeGrafter"/>
</dbReference>
<comment type="function">
    <text evidence="5">Responsible for synthesis of pseudouridine from uracil-55 in the psi GC loop of transfer RNAs.</text>
</comment>
<evidence type="ECO:0000259" key="6">
    <source>
        <dbReference type="Pfam" id="PF01509"/>
    </source>
</evidence>
<dbReference type="CDD" id="cd02573">
    <property type="entry name" value="PseudoU_synth_EcTruB"/>
    <property type="match status" value="1"/>
</dbReference>
<dbReference type="GO" id="GO:0160148">
    <property type="term" value="F:tRNA pseudouridine(55) synthase activity"/>
    <property type="evidence" value="ECO:0007669"/>
    <property type="project" value="UniProtKB-EC"/>
</dbReference>
<evidence type="ECO:0000256" key="4">
    <source>
        <dbReference type="ARBA" id="ARBA00023235"/>
    </source>
</evidence>
<evidence type="ECO:0000256" key="3">
    <source>
        <dbReference type="ARBA" id="ARBA00022694"/>
    </source>
</evidence>
<dbReference type="InterPro" id="IPR014780">
    <property type="entry name" value="tRNA_psdUridine_synth_TruB"/>
</dbReference>
<comment type="catalytic activity">
    <reaction evidence="1 5">
        <text>uridine(55) in tRNA = pseudouridine(55) in tRNA</text>
        <dbReference type="Rhea" id="RHEA:42532"/>
        <dbReference type="Rhea" id="RHEA-COMP:10101"/>
        <dbReference type="Rhea" id="RHEA-COMP:10102"/>
        <dbReference type="ChEBI" id="CHEBI:65314"/>
        <dbReference type="ChEBI" id="CHEBI:65315"/>
        <dbReference type="EC" id="5.4.99.25"/>
    </reaction>
</comment>
<feature type="domain" description="Pseudouridine synthase II N-terminal" evidence="6">
    <location>
        <begin position="32"/>
        <end position="175"/>
    </location>
</feature>
<keyword evidence="4 5" id="KW-0413">Isomerase</keyword>
<name>A0A9D1SX96_9FIRM</name>
<evidence type="ECO:0000256" key="1">
    <source>
        <dbReference type="ARBA" id="ARBA00000385"/>
    </source>
</evidence>
<dbReference type="PANTHER" id="PTHR13767:SF2">
    <property type="entry name" value="PSEUDOURIDYLATE SYNTHASE TRUB1"/>
    <property type="match status" value="1"/>
</dbReference>
<dbReference type="EC" id="5.4.99.25" evidence="5"/>
<evidence type="ECO:0000256" key="5">
    <source>
        <dbReference type="HAMAP-Rule" id="MF_01080"/>
    </source>
</evidence>
<dbReference type="AlphaFoldDB" id="A0A9D1SX96"/>
<dbReference type="InterPro" id="IPR020103">
    <property type="entry name" value="PsdUridine_synth_cat_dom_sf"/>
</dbReference>
<evidence type="ECO:0000256" key="2">
    <source>
        <dbReference type="ARBA" id="ARBA00005642"/>
    </source>
</evidence>
<evidence type="ECO:0000313" key="8">
    <source>
        <dbReference type="Proteomes" id="UP000886891"/>
    </source>
</evidence>
<dbReference type="Pfam" id="PF01509">
    <property type="entry name" value="TruB_N"/>
    <property type="match status" value="1"/>
</dbReference>
<keyword evidence="3 5" id="KW-0819">tRNA processing</keyword>
<dbReference type="PANTHER" id="PTHR13767">
    <property type="entry name" value="TRNA-PSEUDOURIDINE SYNTHASE"/>
    <property type="match status" value="1"/>
</dbReference>
<feature type="active site" description="Nucleophile" evidence="5">
    <location>
        <position position="42"/>
    </location>
</feature>
<dbReference type="GO" id="GO:0031119">
    <property type="term" value="P:tRNA pseudouridine synthesis"/>
    <property type="evidence" value="ECO:0007669"/>
    <property type="project" value="UniProtKB-UniRule"/>
</dbReference>
<dbReference type="GO" id="GO:0003723">
    <property type="term" value="F:RNA binding"/>
    <property type="evidence" value="ECO:0007669"/>
    <property type="project" value="InterPro"/>
</dbReference>
<dbReference type="Gene3D" id="3.30.2350.10">
    <property type="entry name" value="Pseudouridine synthase"/>
    <property type="match status" value="1"/>
</dbReference>
<reference evidence="7" key="2">
    <citation type="journal article" date="2021" name="PeerJ">
        <title>Extensive microbial diversity within the chicken gut microbiome revealed by metagenomics and culture.</title>
        <authorList>
            <person name="Gilroy R."/>
            <person name="Ravi A."/>
            <person name="Getino M."/>
            <person name="Pursley I."/>
            <person name="Horton D.L."/>
            <person name="Alikhan N.F."/>
            <person name="Baker D."/>
            <person name="Gharbi K."/>
            <person name="Hall N."/>
            <person name="Watson M."/>
            <person name="Adriaenssens E.M."/>
            <person name="Foster-Nyarko E."/>
            <person name="Jarju S."/>
            <person name="Secka A."/>
            <person name="Antonio M."/>
            <person name="Oren A."/>
            <person name="Chaudhuri R.R."/>
            <person name="La Ragione R."/>
            <person name="Hildebrand F."/>
            <person name="Pallen M.J."/>
        </authorList>
    </citation>
    <scope>NUCLEOTIDE SEQUENCE</scope>
    <source>
        <strain evidence="7">23406</strain>
    </source>
</reference>